<keyword evidence="2" id="KW-1185">Reference proteome</keyword>
<proteinExistence type="predicted"/>
<reference evidence="1" key="1">
    <citation type="journal article" date="2022" name="New Phytol.">
        <title>Evolutionary transition to the ectomycorrhizal habit in the genomes of a hyperdiverse lineage of mushroom-forming fungi.</title>
        <authorList>
            <person name="Looney B."/>
            <person name="Miyauchi S."/>
            <person name="Morin E."/>
            <person name="Drula E."/>
            <person name="Courty P.E."/>
            <person name="Kohler A."/>
            <person name="Kuo A."/>
            <person name="LaButti K."/>
            <person name="Pangilinan J."/>
            <person name="Lipzen A."/>
            <person name="Riley R."/>
            <person name="Andreopoulos W."/>
            <person name="He G."/>
            <person name="Johnson J."/>
            <person name="Nolan M."/>
            <person name="Tritt A."/>
            <person name="Barry K.W."/>
            <person name="Grigoriev I.V."/>
            <person name="Nagy L.G."/>
            <person name="Hibbett D."/>
            <person name="Henrissat B."/>
            <person name="Matheny P.B."/>
            <person name="Labbe J."/>
            <person name="Martin F.M."/>
        </authorList>
    </citation>
    <scope>NUCLEOTIDE SEQUENCE</scope>
    <source>
        <strain evidence="1">BPL690</strain>
    </source>
</reference>
<name>A0AAD4QG75_9AGAM</name>
<sequence length="56" mass="6511">MHLCLIVYQFVRRYMIGNNIYFLASPVSLKDNCASFFSDHHHLLELVPQIARIAGF</sequence>
<comment type="caution">
    <text evidence="1">The sequence shown here is derived from an EMBL/GenBank/DDBJ whole genome shotgun (WGS) entry which is preliminary data.</text>
</comment>
<organism evidence="1 2">
    <name type="scientific">Multifurca ochricompacta</name>
    <dbReference type="NCBI Taxonomy" id="376703"/>
    <lineage>
        <taxon>Eukaryota</taxon>
        <taxon>Fungi</taxon>
        <taxon>Dikarya</taxon>
        <taxon>Basidiomycota</taxon>
        <taxon>Agaricomycotina</taxon>
        <taxon>Agaricomycetes</taxon>
        <taxon>Russulales</taxon>
        <taxon>Russulaceae</taxon>
        <taxon>Multifurca</taxon>
    </lineage>
</organism>
<protein>
    <submittedName>
        <fullName evidence="1">Uncharacterized protein</fullName>
    </submittedName>
</protein>
<dbReference type="EMBL" id="WTXG01000103">
    <property type="protein sequence ID" value="KAI0293126.1"/>
    <property type="molecule type" value="Genomic_DNA"/>
</dbReference>
<evidence type="ECO:0000313" key="1">
    <source>
        <dbReference type="EMBL" id="KAI0293126.1"/>
    </source>
</evidence>
<accession>A0AAD4QG75</accession>
<evidence type="ECO:0000313" key="2">
    <source>
        <dbReference type="Proteomes" id="UP001203297"/>
    </source>
</evidence>
<dbReference type="Proteomes" id="UP001203297">
    <property type="component" value="Unassembled WGS sequence"/>
</dbReference>
<dbReference type="AlphaFoldDB" id="A0AAD4QG75"/>
<gene>
    <name evidence="1" type="ORF">B0F90DRAFT_1765254</name>
</gene>